<dbReference type="KEGG" id="tim:GMBLW1_16860"/>
<evidence type="ECO:0000256" key="3">
    <source>
        <dbReference type="ARBA" id="ARBA00022801"/>
    </source>
</evidence>
<dbReference type="SUPFAM" id="SSF50156">
    <property type="entry name" value="PDZ domain-like"/>
    <property type="match status" value="1"/>
</dbReference>
<dbReference type="InterPro" id="IPR001940">
    <property type="entry name" value="Peptidase_S1C"/>
</dbReference>
<feature type="chain" id="PRO_5033534837" description="PDZ domain-containing protein" evidence="4">
    <location>
        <begin position="29"/>
        <end position="362"/>
    </location>
</feature>
<keyword evidence="2 6" id="KW-0645">Protease</keyword>
<dbReference type="PANTHER" id="PTHR22939:SF129">
    <property type="entry name" value="SERINE PROTEASE HTRA2, MITOCHONDRIAL"/>
    <property type="match status" value="1"/>
</dbReference>
<feature type="signal peptide" evidence="4">
    <location>
        <begin position="1"/>
        <end position="28"/>
    </location>
</feature>
<gene>
    <name evidence="6" type="ORF">GMBLW1_16860</name>
</gene>
<accession>A0A6C2YLL7</accession>
<dbReference type="RefSeq" id="WP_162657466.1">
    <property type="nucleotide sequence ID" value="NZ_LR593887.1"/>
</dbReference>
<evidence type="ECO:0000313" key="6">
    <source>
        <dbReference type="EMBL" id="VIP02274.1"/>
    </source>
</evidence>
<protein>
    <recommendedName>
        <fullName evidence="5">PDZ domain-containing protein</fullName>
    </recommendedName>
</protein>
<dbReference type="Gene3D" id="2.40.10.120">
    <property type="match status" value="1"/>
</dbReference>
<dbReference type="InParanoid" id="A0A6C2YLL7"/>
<dbReference type="Gene3D" id="2.30.42.10">
    <property type="match status" value="1"/>
</dbReference>
<dbReference type="InterPro" id="IPR001478">
    <property type="entry name" value="PDZ"/>
</dbReference>
<comment type="similarity">
    <text evidence="1">Belongs to the peptidase S1C family.</text>
</comment>
<dbReference type="SMART" id="SM00228">
    <property type="entry name" value="PDZ"/>
    <property type="match status" value="1"/>
</dbReference>
<sequence length="362" mass="38806">MNPIRMPILRQAVWVVLAIAVGTSSVRAETPAPVVGPVSQDLPAIFRKPTPESPKDLKDIQDQTRKVVDQVRPCTVGLAIGSSMGSGVIISEDGYILTAAHVIGEAGKDVVIFLPDGTRAKGKSLGLNSDIDSGMVKITEPDKQWPFAQLGDSGALKKGEWCVAIGHPGGYKSSRSPVVRVGRILSVSEKVVQSDCTLVGGDSGGPLFDMHGRVIGIHSRIGPLIHYNYHVPVNTYRDTWSRLLASEAWGGGWFGKAKTPKKPAPDAPTPAPTENAPFYGLVLDPDSEAPVVVQVLPKSPAEKAGVKVDDRILSFDRKPFGKRDDLIPALQTKSPGEVVILEVKRGNETIKLRITVGTRENQ</sequence>
<dbReference type="AlphaFoldDB" id="A0A6C2YLL7"/>
<evidence type="ECO:0000259" key="5">
    <source>
        <dbReference type="SMART" id="SM00228"/>
    </source>
</evidence>
<dbReference type="Pfam" id="PF13365">
    <property type="entry name" value="Trypsin_2"/>
    <property type="match status" value="1"/>
</dbReference>
<dbReference type="InterPro" id="IPR036034">
    <property type="entry name" value="PDZ_sf"/>
</dbReference>
<evidence type="ECO:0000256" key="1">
    <source>
        <dbReference type="ARBA" id="ARBA00010541"/>
    </source>
</evidence>
<evidence type="ECO:0000313" key="7">
    <source>
        <dbReference type="Proteomes" id="UP000464378"/>
    </source>
</evidence>
<reference evidence="6" key="1">
    <citation type="submission" date="2019-04" db="EMBL/GenBank/DDBJ databases">
        <authorList>
            <consortium name="Science for Life Laboratories"/>
        </authorList>
    </citation>
    <scope>NUCLEOTIDE SEQUENCE</scope>
    <source>
        <strain evidence="6">MBLW1</strain>
    </source>
</reference>
<keyword evidence="4" id="KW-0732">Signal</keyword>
<organism evidence="6">
    <name type="scientific">Tuwongella immobilis</name>
    <dbReference type="NCBI Taxonomy" id="692036"/>
    <lineage>
        <taxon>Bacteria</taxon>
        <taxon>Pseudomonadati</taxon>
        <taxon>Planctomycetota</taxon>
        <taxon>Planctomycetia</taxon>
        <taxon>Gemmatales</taxon>
        <taxon>Gemmataceae</taxon>
        <taxon>Tuwongella</taxon>
    </lineage>
</organism>
<dbReference type="Pfam" id="PF13180">
    <property type="entry name" value="PDZ_2"/>
    <property type="match status" value="1"/>
</dbReference>
<dbReference type="EMBL" id="LR586016">
    <property type="protein sequence ID" value="VIP02274.1"/>
    <property type="molecule type" value="Genomic_DNA"/>
</dbReference>
<proteinExistence type="inferred from homology"/>
<keyword evidence="3" id="KW-0378">Hydrolase</keyword>
<dbReference type="GO" id="GO:0006508">
    <property type="term" value="P:proteolysis"/>
    <property type="evidence" value="ECO:0007669"/>
    <property type="project" value="UniProtKB-KW"/>
</dbReference>
<dbReference type="PANTHER" id="PTHR22939">
    <property type="entry name" value="SERINE PROTEASE FAMILY S1C HTRA-RELATED"/>
    <property type="match status" value="1"/>
</dbReference>
<dbReference type="SUPFAM" id="SSF50494">
    <property type="entry name" value="Trypsin-like serine proteases"/>
    <property type="match status" value="1"/>
</dbReference>
<dbReference type="Proteomes" id="UP000464378">
    <property type="component" value="Chromosome"/>
</dbReference>
<evidence type="ECO:0000256" key="4">
    <source>
        <dbReference type="SAM" id="SignalP"/>
    </source>
</evidence>
<dbReference type="GO" id="GO:0004252">
    <property type="term" value="F:serine-type endopeptidase activity"/>
    <property type="evidence" value="ECO:0007669"/>
    <property type="project" value="InterPro"/>
</dbReference>
<name>A0A6C2YLL7_9BACT</name>
<dbReference type="EMBL" id="LR593887">
    <property type="protein sequence ID" value="VTS00908.1"/>
    <property type="molecule type" value="Genomic_DNA"/>
</dbReference>
<evidence type="ECO:0000256" key="2">
    <source>
        <dbReference type="ARBA" id="ARBA00022670"/>
    </source>
</evidence>
<feature type="domain" description="PDZ" evidence="5">
    <location>
        <begin position="277"/>
        <end position="347"/>
    </location>
</feature>
<keyword evidence="7" id="KW-1185">Reference proteome</keyword>
<dbReference type="InterPro" id="IPR009003">
    <property type="entry name" value="Peptidase_S1_PA"/>
</dbReference>
<dbReference type="PRINTS" id="PR00834">
    <property type="entry name" value="PROTEASES2C"/>
</dbReference>